<dbReference type="Gene3D" id="3.10.450.50">
    <property type="match status" value="1"/>
</dbReference>
<evidence type="ECO:0000256" key="2">
    <source>
        <dbReference type="HAMAP-Rule" id="MF_00612"/>
    </source>
</evidence>
<dbReference type="SUPFAM" id="SSF54427">
    <property type="entry name" value="NTF2-like"/>
    <property type="match status" value="1"/>
</dbReference>
<dbReference type="PANTHER" id="PTHR33747">
    <property type="entry name" value="UPF0225 PROTEIN SCO1677"/>
    <property type="match status" value="1"/>
</dbReference>
<evidence type="ECO:0000313" key="5">
    <source>
        <dbReference type="Proteomes" id="UP000295657"/>
    </source>
</evidence>
<dbReference type="PANTHER" id="PTHR33747:SF1">
    <property type="entry name" value="ADENYLATE CYCLASE-ASSOCIATED CAP C-TERMINAL DOMAIN-CONTAINING PROTEIN"/>
    <property type="match status" value="1"/>
</dbReference>
<reference evidence="4 5" key="1">
    <citation type="submission" date="2019-03" db="EMBL/GenBank/DDBJ databases">
        <title>Genomic Encyclopedia of Type Strains, Phase IV (KMG-IV): sequencing the most valuable type-strain genomes for metagenomic binning, comparative biology and taxonomic classification.</title>
        <authorList>
            <person name="Goeker M."/>
        </authorList>
    </citation>
    <scope>NUCLEOTIDE SEQUENCE [LARGE SCALE GENOMIC DNA]</scope>
    <source>
        <strain evidence="4 5">DSM 28403</strain>
    </source>
</reference>
<dbReference type="RefSeq" id="WP_133542222.1">
    <property type="nucleotide sequence ID" value="NZ_SNYQ01000001.1"/>
</dbReference>
<evidence type="ECO:0000259" key="3">
    <source>
        <dbReference type="Pfam" id="PF17775"/>
    </source>
</evidence>
<dbReference type="NCBIfam" id="NF001213">
    <property type="entry name" value="PRK00183.1"/>
    <property type="match status" value="1"/>
</dbReference>
<feature type="domain" description="YchJ-like middle NTF2-like" evidence="3">
    <location>
        <begin position="29"/>
        <end position="127"/>
    </location>
</feature>
<dbReference type="EMBL" id="SNYQ01000001">
    <property type="protein sequence ID" value="TDQ59364.1"/>
    <property type="molecule type" value="Genomic_DNA"/>
</dbReference>
<gene>
    <name evidence="4" type="ORF">EDC45_0011</name>
</gene>
<evidence type="ECO:0000313" key="4">
    <source>
        <dbReference type="EMBL" id="TDQ59364.1"/>
    </source>
</evidence>
<evidence type="ECO:0000256" key="1">
    <source>
        <dbReference type="ARBA" id="ARBA00010839"/>
    </source>
</evidence>
<dbReference type="HAMAP" id="MF_00612">
    <property type="entry name" value="UPF0225"/>
    <property type="match status" value="1"/>
</dbReference>
<dbReference type="InterPro" id="IPR004027">
    <property type="entry name" value="SEC_C_motif"/>
</dbReference>
<dbReference type="AlphaFoldDB" id="A0A4R6VBW7"/>
<name>A0A4R6VBW7_9PAST</name>
<dbReference type="Pfam" id="PF17775">
    <property type="entry name" value="YchJ_M-like"/>
    <property type="match status" value="1"/>
</dbReference>
<protein>
    <recommendedName>
        <fullName evidence="2">UPF0225 protein EDC45_0011</fullName>
    </recommendedName>
</protein>
<dbReference type="Pfam" id="PF02810">
    <property type="entry name" value="SEC-C"/>
    <property type="match status" value="2"/>
</dbReference>
<dbReference type="OrthoDB" id="21421at2"/>
<accession>A0A4R6VBW7</accession>
<dbReference type="InterPro" id="IPR032710">
    <property type="entry name" value="NTF2-like_dom_sf"/>
</dbReference>
<dbReference type="InterPro" id="IPR023006">
    <property type="entry name" value="YchJ-like"/>
</dbReference>
<keyword evidence="5" id="KW-1185">Reference proteome</keyword>
<dbReference type="Proteomes" id="UP000295657">
    <property type="component" value="Unassembled WGS sequence"/>
</dbReference>
<proteinExistence type="inferred from homology"/>
<comment type="caution">
    <text evidence="4">The sequence shown here is derived from an EMBL/GenBank/DDBJ whole genome shotgun (WGS) entry which is preliminary data.</text>
</comment>
<sequence>MDVLCPCCSGKTYGDCCAAFHLNRRHPADAEQLMRSRYSAYSLCNIDYIVATTVPSQQPLLDREALYQWAETTRWVGLEVISHQGVAGSDIHSKVEFNAFFADAEGTRTHHEHSLFVKIHEAWYFVDPTLPLPGMKKPCFCGSGKKFKHCCGGLL</sequence>
<comment type="similarity">
    <text evidence="1 2">Belongs to the UPF0225 family.</text>
</comment>
<organism evidence="4 5">
    <name type="scientific">Mesocricetibacter intestinalis</name>
    <dbReference type="NCBI Taxonomy" id="1521930"/>
    <lineage>
        <taxon>Bacteria</taxon>
        <taxon>Pseudomonadati</taxon>
        <taxon>Pseudomonadota</taxon>
        <taxon>Gammaproteobacteria</taxon>
        <taxon>Pasteurellales</taxon>
        <taxon>Pasteurellaceae</taxon>
        <taxon>Mesocricetibacter</taxon>
    </lineage>
</organism>
<dbReference type="SUPFAM" id="SSF103642">
    <property type="entry name" value="Sec-C motif"/>
    <property type="match status" value="1"/>
</dbReference>
<dbReference type="InterPro" id="IPR048469">
    <property type="entry name" value="YchJ-like_M"/>
</dbReference>
<dbReference type="NCBIfam" id="NF002486">
    <property type="entry name" value="PRK01752.1"/>
    <property type="match status" value="1"/>
</dbReference>